<keyword evidence="3" id="KW-1185">Reference proteome</keyword>
<feature type="coiled-coil region" evidence="1">
    <location>
        <begin position="155"/>
        <end position="182"/>
    </location>
</feature>
<dbReference type="Pfam" id="PF13414">
    <property type="entry name" value="TPR_11"/>
    <property type="match status" value="1"/>
</dbReference>
<evidence type="ECO:0000313" key="3">
    <source>
        <dbReference type="Proteomes" id="UP000295777"/>
    </source>
</evidence>
<evidence type="ECO:0000313" key="2">
    <source>
        <dbReference type="EMBL" id="TCK03370.1"/>
    </source>
</evidence>
<organism evidence="2 3">
    <name type="scientific">Phorcysia thermohydrogeniphila</name>
    <dbReference type="NCBI Taxonomy" id="936138"/>
    <lineage>
        <taxon>Bacteria</taxon>
        <taxon>Pseudomonadati</taxon>
        <taxon>Aquificota</taxon>
        <taxon>Aquificia</taxon>
        <taxon>Desulfurobacteriales</taxon>
        <taxon>Desulfurobacteriaceae</taxon>
        <taxon>Phorcysia</taxon>
    </lineage>
</organism>
<dbReference type="InterPro" id="IPR011990">
    <property type="entry name" value="TPR-like_helical_dom_sf"/>
</dbReference>
<reference evidence="2 3" key="1">
    <citation type="submission" date="2019-03" db="EMBL/GenBank/DDBJ databases">
        <title>Genomic Encyclopedia of Archaeal and Bacterial Type Strains, Phase II (KMG-II): from individual species to whole genera.</title>
        <authorList>
            <person name="Goeker M."/>
        </authorList>
    </citation>
    <scope>NUCLEOTIDE SEQUENCE [LARGE SCALE GENOMIC DNA]</scope>
    <source>
        <strain evidence="2 3">DSM 24425</strain>
    </source>
</reference>
<dbReference type="EMBL" id="SMFV01000005">
    <property type="protein sequence ID" value="TCK03370.1"/>
    <property type="molecule type" value="Genomic_DNA"/>
</dbReference>
<dbReference type="RefSeq" id="WP_132527274.1">
    <property type="nucleotide sequence ID" value="NZ_SMFV01000005.1"/>
</dbReference>
<comment type="caution">
    <text evidence="2">The sequence shown here is derived from an EMBL/GenBank/DDBJ whole genome shotgun (WGS) entry which is preliminary data.</text>
</comment>
<dbReference type="Gene3D" id="1.25.40.10">
    <property type="entry name" value="Tetratricopeptide repeat domain"/>
    <property type="match status" value="1"/>
</dbReference>
<name>A0A4R1G9V0_9BACT</name>
<dbReference type="AlphaFoldDB" id="A0A4R1G9V0"/>
<dbReference type="SUPFAM" id="SSF48452">
    <property type="entry name" value="TPR-like"/>
    <property type="match status" value="1"/>
</dbReference>
<keyword evidence="1" id="KW-0175">Coiled coil</keyword>
<protein>
    <submittedName>
        <fullName evidence="2">TPR repeat protein</fullName>
    </submittedName>
</protein>
<dbReference type="Proteomes" id="UP000295777">
    <property type="component" value="Unassembled WGS sequence"/>
</dbReference>
<dbReference type="OrthoDB" id="13206at2"/>
<proteinExistence type="predicted"/>
<gene>
    <name evidence="2" type="ORF">CLV27_1444</name>
</gene>
<evidence type="ECO:0000256" key="1">
    <source>
        <dbReference type="SAM" id="Coils"/>
    </source>
</evidence>
<sequence>MKKLLFLVVFTSVLTVNSYGNEKIKCPDTILKAPVSYFYCVYSDYHNHKYDEGIKKIKKAIEDLTPLYLNDKNQEVPNAVSKEGRLKDSKVYEALSDLHMLLGMFYYQKALNMDNPSVSRRLYGKLQQKGKVNPFALFELLELHAEKKVAPEFFSEEKAKRYKELLKELSLSEEEFNSLLSQIRKEVEKDEKLRFTLMQKALEELQKAIKLNPKNAMAYYQLGNFYSGSLSESSPSGSGFSSAAEEAYYKAALLFKEKGDKEAVKEILKKLQLLNPKSKYLKELRS</sequence>
<accession>A0A4R1G9V0</accession>